<name>A0ABP7C9K5_9ACTN</name>
<proteinExistence type="predicted"/>
<organism evidence="1 2">
    <name type="scientific">Nonomuraea antimicrobica</name>
    <dbReference type="NCBI Taxonomy" id="561173"/>
    <lineage>
        <taxon>Bacteria</taxon>
        <taxon>Bacillati</taxon>
        <taxon>Actinomycetota</taxon>
        <taxon>Actinomycetes</taxon>
        <taxon>Streptosporangiales</taxon>
        <taxon>Streptosporangiaceae</taxon>
        <taxon>Nonomuraea</taxon>
    </lineage>
</organism>
<accession>A0ABP7C9K5</accession>
<dbReference type="Proteomes" id="UP001500902">
    <property type="component" value="Unassembled WGS sequence"/>
</dbReference>
<dbReference type="EMBL" id="BAAAZP010000101">
    <property type="protein sequence ID" value="GAA3684406.1"/>
    <property type="molecule type" value="Genomic_DNA"/>
</dbReference>
<evidence type="ECO:0000313" key="2">
    <source>
        <dbReference type="Proteomes" id="UP001500902"/>
    </source>
</evidence>
<sequence length="154" mass="17016">MFAVYRRRPAASPATRHTWRCWTKQAGSSLDDGLSRMTASQEAIDTGLVTPAFTWGAMAVPNLKGGLAYLTLRRTDTTTTAAGEVTYEVGVIGHGPGGDKLAHHVADLIRLWDRDYRQSTVRIDLQHPHAATRLPGAYRFELSLLPGALARFRW</sequence>
<reference evidence="2" key="1">
    <citation type="journal article" date="2019" name="Int. J. Syst. Evol. Microbiol.">
        <title>The Global Catalogue of Microorganisms (GCM) 10K type strain sequencing project: providing services to taxonomists for standard genome sequencing and annotation.</title>
        <authorList>
            <consortium name="The Broad Institute Genomics Platform"/>
            <consortium name="The Broad Institute Genome Sequencing Center for Infectious Disease"/>
            <person name="Wu L."/>
            <person name="Ma J."/>
        </authorList>
    </citation>
    <scope>NUCLEOTIDE SEQUENCE [LARGE SCALE GENOMIC DNA]</scope>
    <source>
        <strain evidence="2">JCM 16904</strain>
    </source>
</reference>
<evidence type="ECO:0000313" key="1">
    <source>
        <dbReference type="EMBL" id="GAA3684406.1"/>
    </source>
</evidence>
<keyword evidence="2" id="KW-1185">Reference proteome</keyword>
<protein>
    <submittedName>
        <fullName evidence="1">Uncharacterized protein</fullName>
    </submittedName>
</protein>
<gene>
    <name evidence="1" type="ORF">GCM10022224_056340</name>
</gene>
<comment type="caution">
    <text evidence="1">The sequence shown here is derived from an EMBL/GenBank/DDBJ whole genome shotgun (WGS) entry which is preliminary data.</text>
</comment>